<dbReference type="EMBL" id="CAMXCT010000006">
    <property type="protein sequence ID" value="CAI3972376.1"/>
    <property type="molecule type" value="Genomic_DNA"/>
</dbReference>
<dbReference type="Proteomes" id="UP001152797">
    <property type="component" value="Unassembled WGS sequence"/>
</dbReference>
<organism evidence="1">
    <name type="scientific">Cladocopium goreaui</name>
    <dbReference type="NCBI Taxonomy" id="2562237"/>
    <lineage>
        <taxon>Eukaryota</taxon>
        <taxon>Sar</taxon>
        <taxon>Alveolata</taxon>
        <taxon>Dinophyceae</taxon>
        <taxon>Suessiales</taxon>
        <taxon>Symbiodiniaceae</taxon>
        <taxon>Cladocopium</taxon>
    </lineage>
</organism>
<name>A0A9P1BFC7_9DINO</name>
<reference evidence="2 3" key="2">
    <citation type="submission" date="2024-05" db="EMBL/GenBank/DDBJ databases">
        <authorList>
            <person name="Chen Y."/>
            <person name="Shah S."/>
            <person name="Dougan E. K."/>
            <person name="Thang M."/>
            <person name="Chan C."/>
        </authorList>
    </citation>
    <scope>NUCLEOTIDE SEQUENCE [LARGE SCALE GENOMIC DNA]</scope>
</reference>
<dbReference type="AlphaFoldDB" id="A0A9P1BFC7"/>
<evidence type="ECO:0000313" key="3">
    <source>
        <dbReference type="Proteomes" id="UP001152797"/>
    </source>
</evidence>
<reference evidence="1" key="1">
    <citation type="submission" date="2022-10" db="EMBL/GenBank/DDBJ databases">
        <authorList>
            <person name="Chen Y."/>
            <person name="Dougan E. K."/>
            <person name="Chan C."/>
            <person name="Rhodes N."/>
            <person name="Thang M."/>
        </authorList>
    </citation>
    <scope>NUCLEOTIDE SEQUENCE</scope>
</reference>
<sequence>MEILTFRFHNWCRLHGINHGQPVITKGHLALADYAELRLKAYASRVMTAYLAVALKALMEKQTQIGQCSQDLRLVTAATVQLANWFLNFYKLLALLHLQLGNKRYPLKPKAHAPWLHGFCEDQVHVGVVCVVVLVYSFFGYHNINLTEVFLEILFEARVFKENPRLLAMLAIWLDLLELS</sequence>
<gene>
    <name evidence="1" type="ORF">C1SCF055_LOCUS963</name>
</gene>
<proteinExistence type="predicted"/>
<comment type="caution">
    <text evidence="1">The sequence shown here is derived from an EMBL/GenBank/DDBJ whole genome shotgun (WGS) entry which is preliminary data.</text>
</comment>
<keyword evidence="3" id="KW-1185">Reference proteome</keyword>
<evidence type="ECO:0000313" key="1">
    <source>
        <dbReference type="EMBL" id="CAI3972376.1"/>
    </source>
</evidence>
<dbReference type="EMBL" id="CAMXCT020000006">
    <property type="protein sequence ID" value="CAL1125751.1"/>
    <property type="molecule type" value="Genomic_DNA"/>
</dbReference>
<accession>A0A9P1BFC7</accession>
<dbReference type="EMBL" id="CAMXCT030000006">
    <property type="protein sequence ID" value="CAL4759688.1"/>
    <property type="molecule type" value="Genomic_DNA"/>
</dbReference>
<protein>
    <submittedName>
        <fullName evidence="1">Uncharacterized protein</fullName>
    </submittedName>
</protein>
<evidence type="ECO:0000313" key="2">
    <source>
        <dbReference type="EMBL" id="CAL4759688.1"/>
    </source>
</evidence>